<organism evidence="6 7">
    <name type="scientific">Penicillium atrosanguineum</name>
    <dbReference type="NCBI Taxonomy" id="1132637"/>
    <lineage>
        <taxon>Eukaryota</taxon>
        <taxon>Fungi</taxon>
        <taxon>Dikarya</taxon>
        <taxon>Ascomycota</taxon>
        <taxon>Pezizomycotina</taxon>
        <taxon>Eurotiomycetes</taxon>
        <taxon>Eurotiomycetidae</taxon>
        <taxon>Eurotiales</taxon>
        <taxon>Aspergillaceae</taxon>
        <taxon>Penicillium</taxon>
    </lineage>
</organism>
<dbReference type="InterPro" id="IPR014746">
    <property type="entry name" value="Gln_synth/guanido_kin_cat_dom"/>
</dbReference>
<dbReference type="Pfam" id="PF04909">
    <property type="entry name" value="Amidohydro_2"/>
    <property type="match status" value="1"/>
</dbReference>
<dbReference type="PANTHER" id="PTHR43383:SF2">
    <property type="entry name" value="AMIDOHYDROLASE 2 FAMILY PROTEIN"/>
    <property type="match status" value="1"/>
</dbReference>
<dbReference type="InterPro" id="IPR036651">
    <property type="entry name" value="Gln_synt_N_sf"/>
</dbReference>
<dbReference type="EMBL" id="JAPZBO010000010">
    <property type="protein sequence ID" value="KAJ5299734.1"/>
    <property type="molecule type" value="Genomic_DNA"/>
</dbReference>
<evidence type="ECO:0000256" key="3">
    <source>
        <dbReference type="RuleBase" id="RU000384"/>
    </source>
</evidence>
<dbReference type="InterPro" id="IPR008147">
    <property type="entry name" value="Gln_synt_N"/>
</dbReference>
<feature type="domain" description="GS beta-grasp" evidence="4">
    <location>
        <begin position="433"/>
        <end position="528"/>
    </location>
</feature>
<keyword evidence="7" id="KW-1185">Reference proteome</keyword>
<evidence type="ECO:0000256" key="2">
    <source>
        <dbReference type="PROSITE-ProRule" id="PRU01330"/>
    </source>
</evidence>
<reference evidence="6" key="2">
    <citation type="journal article" date="2023" name="IMA Fungus">
        <title>Comparative genomic study of the Penicillium genus elucidates a diverse pangenome and 15 lateral gene transfer events.</title>
        <authorList>
            <person name="Petersen C."/>
            <person name="Sorensen T."/>
            <person name="Nielsen M.R."/>
            <person name="Sondergaard T.E."/>
            <person name="Sorensen J.L."/>
            <person name="Fitzpatrick D.A."/>
            <person name="Frisvad J.C."/>
            <person name="Nielsen K.L."/>
        </authorList>
    </citation>
    <scope>NUCLEOTIDE SEQUENCE</scope>
    <source>
        <strain evidence="6">IBT 21472</strain>
    </source>
</reference>
<dbReference type="SUPFAM" id="SSF55931">
    <property type="entry name" value="Glutamine synthetase/guanido kinase"/>
    <property type="match status" value="1"/>
</dbReference>
<dbReference type="InterPro" id="IPR008146">
    <property type="entry name" value="Gln_synth_cat_dom"/>
</dbReference>
<dbReference type="PROSITE" id="PS51987">
    <property type="entry name" value="GS_CATALYTIC"/>
    <property type="match status" value="1"/>
</dbReference>
<dbReference type="GO" id="GO:0006542">
    <property type="term" value="P:glutamine biosynthetic process"/>
    <property type="evidence" value="ECO:0007669"/>
    <property type="project" value="InterPro"/>
</dbReference>
<dbReference type="SMART" id="SM01230">
    <property type="entry name" value="Gln-synt_C"/>
    <property type="match status" value="1"/>
</dbReference>
<name>A0A9W9U0D5_9EURO</name>
<dbReference type="Gene3D" id="3.30.590.10">
    <property type="entry name" value="Glutamine synthetase/guanido kinase, catalytic domain"/>
    <property type="match status" value="1"/>
</dbReference>
<dbReference type="GO" id="GO:0004356">
    <property type="term" value="F:glutamine synthetase activity"/>
    <property type="evidence" value="ECO:0007669"/>
    <property type="project" value="InterPro"/>
</dbReference>
<dbReference type="InterPro" id="IPR032466">
    <property type="entry name" value="Metal_Hydrolase"/>
</dbReference>
<dbReference type="InterPro" id="IPR006680">
    <property type="entry name" value="Amidohydro-rel"/>
</dbReference>
<dbReference type="Gene3D" id="3.10.20.70">
    <property type="entry name" value="Glutamine synthetase, N-terminal domain"/>
    <property type="match status" value="1"/>
</dbReference>
<dbReference type="Pfam" id="PF00120">
    <property type="entry name" value="Gln-synt_C"/>
    <property type="match status" value="1"/>
</dbReference>
<accession>A0A9W9U0D5</accession>
<dbReference type="AlphaFoldDB" id="A0A9W9U0D5"/>
<evidence type="ECO:0000313" key="6">
    <source>
        <dbReference type="EMBL" id="KAJ5299734.1"/>
    </source>
</evidence>
<evidence type="ECO:0000256" key="1">
    <source>
        <dbReference type="ARBA" id="ARBA00021364"/>
    </source>
</evidence>
<dbReference type="FunFam" id="3.30.590.10:FF:000013">
    <property type="entry name" value="Related to fluG protein"/>
    <property type="match status" value="1"/>
</dbReference>
<dbReference type="GO" id="GO:0016787">
    <property type="term" value="F:hydrolase activity"/>
    <property type="evidence" value="ECO:0007669"/>
    <property type="project" value="InterPro"/>
</dbReference>
<comment type="similarity">
    <text evidence="2 3">Belongs to the glutamine synthetase family.</text>
</comment>
<sequence length="863" mass="96746">MASLNSLRHLVQTHPIIDNHAHNLLSRDVAADYDSYPLESITSEAHGRALENARATLPLLRATNQLAELYDTPCATWDDVVAAHSLWVENDYDGLIRRSLEGTQALLLDDLLSDEDVESYDWHDQFTGSATKRIVRIEAVAATIIGDLMSTERKEGETVWSKFRQRFLDVIDRAMDEPAVVGFKSVVCYRTGLDVDPYSGDEDLLTASLHRVLDSGTRRSGYRVEEKPLNDWLVQQTLKAISFKKRAGIVKPMQFHTGLGDNDISLVKANPAYLQPLIEQYENADIVLLHSAYPYTREAGYLACVYPNVYLDLGEVFPMVSREAQEKILRESLEITPTNRILWSTDGHYHPETFWLANKQFRQALEKVLVEYVQLGDYNVPQAKMAAADILFHNSNRLYKLNLEPNIVHDAAVSKVQPSLPSDPLDAFLLQNPDIEYVWMQWLDYTATTRVRMFPVEEFVRIARKERRVGISQAVCCMLHDDTVLPQGSTTGQFYMEPDLNSLYRNGGLPSTAAPSASVMTFWRSEDGTAFEGCPRSTLQNIADKIHSEHKMQLKFGFEIEVVFMKAAKGQRTGHVTEYNPATTNHSWSQMTSETRQLIPLLEEITRTLASIGIRLEQFHAESAPGQFEFVLPPAAPLTAVDSLLAARQVITAVAEQHGLRATLHPRAVPGGVGNAAHAHVSIDPPTHEDAFLAGILDHYPSITAFTLSSEASYERVRSGIWAGSEWVTWGFQNREAPMRKIGPGHWEFKSLDGLANMYLAMAALLAGGNIGLDAKLALTVKECTVDAATLSHSQRADLGITTMIPKTLEESLENLELHTSNTFKDLLGTELVKNYGTVKRAEIVRLREMSEEARRLWLLERY</sequence>
<dbReference type="Gene3D" id="3.20.20.140">
    <property type="entry name" value="Metal-dependent hydrolases"/>
    <property type="match status" value="1"/>
</dbReference>
<dbReference type="PROSITE" id="PS51986">
    <property type="entry name" value="GS_BETA_GRASP"/>
    <property type="match status" value="1"/>
</dbReference>
<proteinExistence type="inferred from homology"/>
<feature type="domain" description="GS catalytic" evidence="5">
    <location>
        <begin position="535"/>
        <end position="863"/>
    </location>
</feature>
<dbReference type="PANTHER" id="PTHR43383">
    <property type="entry name" value="NODULIN 6"/>
    <property type="match status" value="1"/>
</dbReference>
<evidence type="ECO:0000259" key="4">
    <source>
        <dbReference type="PROSITE" id="PS51986"/>
    </source>
</evidence>
<comment type="caution">
    <text evidence="6">The sequence shown here is derived from an EMBL/GenBank/DDBJ whole genome shotgun (WGS) entry which is preliminary data.</text>
</comment>
<evidence type="ECO:0000259" key="5">
    <source>
        <dbReference type="PROSITE" id="PS51987"/>
    </source>
</evidence>
<dbReference type="SUPFAM" id="SSF51556">
    <property type="entry name" value="Metallo-dependent hydrolases"/>
    <property type="match status" value="1"/>
</dbReference>
<gene>
    <name evidence="6" type="ORF">N7476_011291</name>
</gene>
<evidence type="ECO:0000313" key="7">
    <source>
        <dbReference type="Proteomes" id="UP001147746"/>
    </source>
</evidence>
<dbReference type="Proteomes" id="UP001147746">
    <property type="component" value="Unassembled WGS sequence"/>
</dbReference>
<protein>
    <recommendedName>
        <fullName evidence="1">Glutamine synthetase</fullName>
    </recommendedName>
</protein>
<reference evidence="6" key="1">
    <citation type="submission" date="2022-12" db="EMBL/GenBank/DDBJ databases">
        <authorList>
            <person name="Petersen C."/>
        </authorList>
    </citation>
    <scope>NUCLEOTIDE SEQUENCE</scope>
    <source>
        <strain evidence="6">IBT 21472</strain>
    </source>
</reference>